<dbReference type="EMBL" id="CP092886">
    <property type="protein sequence ID" value="UYV83790.1"/>
    <property type="molecule type" value="Genomic_DNA"/>
</dbReference>
<feature type="domain" description="Poly(A) polymerase RNA-binding" evidence="14">
    <location>
        <begin position="367"/>
        <end position="426"/>
    </location>
</feature>
<dbReference type="Proteomes" id="UP001235939">
    <property type="component" value="Chromosome X"/>
</dbReference>
<dbReference type="Pfam" id="PF20750">
    <property type="entry name" value="PAP_NTPase"/>
    <property type="match status" value="1"/>
</dbReference>
<evidence type="ECO:0000256" key="7">
    <source>
        <dbReference type="ARBA" id="ARBA00022723"/>
    </source>
</evidence>
<keyword evidence="11 13" id="KW-0539">Nucleus</keyword>
<keyword evidence="10" id="KW-0460">Magnesium</keyword>
<keyword evidence="9 13" id="KW-0067">ATP-binding</keyword>
<evidence type="ECO:0000256" key="2">
    <source>
        <dbReference type="ARBA" id="ARBA00001946"/>
    </source>
</evidence>
<evidence type="ECO:0000256" key="12">
    <source>
        <dbReference type="ARBA" id="ARBA00048830"/>
    </source>
</evidence>
<dbReference type="Pfam" id="PF04926">
    <property type="entry name" value="PAP_RNA-bind"/>
    <property type="match status" value="2"/>
</dbReference>
<evidence type="ECO:0000259" key="16">
    <source>
        <dbReference type="Pfam" id="PF20750"/>
    </source>
</evidence>
<evidence type="ECO:0000259" key="14">
    <source>
        <dbReference type="Pfam" id="PF04926"/>
    </source>
</evidence>
<evidence type="ECO:0000256" key="4">
    <source>
        <dbReference type="ARBA" id="ARBA00010912"/>
    </source>
</evidence>
<evidence type="ECO:0000256" key="5">
    <source>
        <dbReference type="ARBA" id="ARBA00022664"/>
    </source>
</evidence>
<evidence type="ECO:0000259" key="15">
    <source>
        <dbReference type="Pfam" id="PF04928"/>
    </source>
</evidence>
<keyword evidence="8 13" id="KW-0547">Nucleotide-binding</keyword>
<keyword evidence="7" id="KW-0479">Metal-binding</keyword>
<feature type="domain" description="Poly(A) polymerase nucleotidyltransferase" evidence="16">
    <location>
        <begin position="26"/>
        <end position="215"/>
    </location>
</feature>
<dbReference type="InterPro" id="IPR043519">
    <property type="entry name" value="NT_sf"/>
</dbReference>
<dbReference type="InterPro" id="IPR014492">
    <property type="entry name" value="PolyA_polymerase"/>
</dbReference>
<evidence type="ECO:0000313" key="18">
    <source>
        <dbReference type="Proteomes" id="UP001235939"/>
    </source>
</evidence>
<comment type="cofactor">
    <cofactor evidence="2">
        <name>Mg(2+)</name>
        <dbReference type="ChEBI" id="CHEBI:18420"/>
    </cofactor>
</comment>
<comment type="subcellular location">
    <subcellularLocation>
        <location evidence="3 13">Nucleus</location>
    </subcellularLocation>
</comment>
<dbReference type="InterPro" id="IPR007012">
    <property type="entry name" value="PolA_pol_cen_dom"/>
</dbReference>
<evidence type="ECO:0000256" key="1">
    <source>
        <dbReference type="ARBA" id="ARBA00001936"/>
    </source>
</evidence>
<dbReference type="InterPro" id="IPR048840">
    <property type="entry name" value="PolA_pol_NTPase"/>
</dbReference>
<evidence type="ECO:0000313" key="17">
    <source>
        <dbReference type="EMBL" id="UYV83790.1"/>
    </source>
</evidence>
<dbReference type="InterPro" id="IPR007010">
    <property type="entry name" value="PolA_pol_RNA-bd_dom"/>
</dbReference>
<evidence type="ECO:0000256" key="9">
    <source>
        <dbReference type="ARBA" id="ARBA00022840"/>
    </source>
</evidence>
<comment type="similarity">
    <text evidence="4 13">Belongs to the poly(A) polymerase family.</text>
</comment>
<dbReference type="PIRSF" id="PIRSF018425">
    <property type="entry name" value="PolyA_polymerase"/>
    <property type="match status" value="1"/>
</dbReference>
<protein>
    <recommendedName>
        <fullName evidence="13">Poly(A) polymerase</fullName>
        <ecNumber evidence="13">2.7.7.19</ecNumber>
    </recommendedName>
</protein>
<dbReference type="EC" id="2.7.7.19" evidence="13"/>
<comment type="cofactor">
    <cofactor evidence="1">
        <name>Mn(2+)</name>
        <dbReference type="ChEBI" id="CHEBI:29035"/>
    </cofactor>
</comment>
<proteinExistence type="inferred from homology"/>
<keyword evidence="18" id="KW-1185">Reference proteome</keyword>
<evidence type="ECO:0000256" key="3">
    <source>
        <dbReference type="ARBA" id="ARBA00004123"/>
    </source>
</evidence>
<keyword evidence="6 13" id="KW-0808">Transferase</keyword>
<gene>
    <name evidence="17" type="ORF">LAZ67_X000135</name>
</gene>
<evidence type="ECO:0000256" key="10">
    <source>
        <dbReference type="ARBA" id="ARBA00022842"/>
    </source>
</evidence>
<organism evidence="17 18">
    <name type="scientific">Cordylochernes scorpioides</name>
    <dbReference type="NCBI Taxonomy" id="51811"/>
    <lineage>
        <taxon>Eukaryota</taxon>
        <taxon>Metazoa</taxon>
        <taxon>Ecdysozoa</taxon>
        <taxon>Arthropoda</taxon>
        <taxon>Chelicerata</taxon>
        <taxon>Arachnida</taxon>
        <taxon>Pseudoscorpiones</taxon>
        <taxon>Cheliferoidea</taxon>
        <taxon>Chernetidae</taxon>
        <taxon>Cordylochernes</taxon>
    </lineage>
</organism>
<evidence type="ECO:0000256" key="8">
    <source>
        <dbReference type="ARBA" id="ARBA00022741"/>
    </source>
</evidence>
<dbReference type="Gene3D" id="3.30.460.10">
    <property type="entry name" value="Beta Polymerase, domain 2"/>
    <property type="match status" value="1"/>
</dbReference>
<dbReference type="PANTHER" id="PTHR10682">
    <property type="entry name" value="POLY A POLYMERASE"/>
    <property type="match status" value="1"/>
</dbReference>
<feature type="domain" description="Poly(A) polymerase central" evidence="15">
    <location>
        <begin position="220"/>
        <end position="365"/>
    </location>
</feature>
<evidence type="ECO:0000256" key="11">
    <source>
        <dbReference type="ARBA" id="ARBA00023242"/>
    </source>
</evidence>
<comment type="catalytic activity">
    <reaction evidence="12 13">
        <text>RNA(n) + ATP = RNA(n)-3'-adenine ribonucleotide + diphosphate</text>
        <dbReference type="Rhea" id="RHEA:11332"/>
        <dbReference type="Rhea" id="RHEA-COMP:14527"/>
        <dbReference type="Rhea" id="RHEA-COMP:17347"/>
        <dbReference type="ChEBI" id="CHEBI:30616"/>
        <dbReference type="ChEBI" id="CHEBI:33019"/>
        <dbReference type="ChEBI" id="CHEBI:140395"/>
        <dbReference type="ChEBI" id="CHEBI:173115"/>
        <dbReference type="EC" id="2.7.7.19"/>
    </reaction>
</comment>
<dbReference type="SUPFAM" id="SSF81631">
    <property type="entry name" value="PAP/OAS1 substrate-binding domain"/>
    <property type="match status" value="1"/>
</dbReference>
<accession>A0ABY6LW83</accession>
<dbReference type="Pfam" id="PF04928">
    <property type="entry name" value="PAP_central"/>
    <property type="match status" value="1"/>
</dbReference>
<dbReference type="Gene3D" id="3.30.70.590">
    <property type="entry name" value="Poly(A) polymerase predicted RNA binding domain"/>
    <property type="match status" value="1"/>
</dbReference>
<dbReference type="SUPFAM" id="SSF55003">
    <property type="entry name" value="PAP/Archaeal CCA-adding enzyme, C-terminal domain"/>
    <property type="match status" value="1"/>
</dbReference>
<evidence type="ECO:0000256" key="13">
    <source>
        <dbReference type="PIRNR" id="PIRNR018425"/>
    </source>
</evidence>
<evidence type="ECO:0000256" key="6">
    <source>
        <dbReference type="ARBA" id="ARBA00022679"/>
    </source>
</evidence>
<sequence>MEYRSQRKNVWYPVISNAVLYNGVLPNSLNEPKLNHFELTIELERVLETYGLYETKEELAHRKQVLWKISRLAREWVVKMSFEKNIPPSRAVLENCKLYTFGSYRLGVHTKDADIDALLVAPNHIERSDFFTSFIETLKLQPEVKNLRAIEEAYVPVVKFTFENIELDMLFARLSFRNIHRHQSLRDVNILRNLDNRCVRSLNGCRVTDEILQLVPNKFTFRLALMAIKLWAKKREIYSNVLGYLGGISWTMLVAKICQLYPNAASSEIVYNFFLTFSEWPWTRPVLLKEPEDVDLGFEVWDPRVNVQDRFHLMPIITPSYPHQNSTYNVSLSTKTIIQEEIKRGHEITKEIIRGKAVWSKLFERPKFFNKYKHFLVLIASVARKEHQLIWNGLVESKIRFLITNLEKQPAIAVAHTNPNSFIPVHPETGKVQSMWFIGLRLTREKNVQMDLTSEIQSFISAAIYKAVNSNLYKQDMKIVTKHVRKRELNQYLPSRIIKHKKN</sequence>
<dbReference type="InterPro" id="IPR011068">
    <property type="entry name" value="NuclTrfase_I-like_C"/>
</dbReference>
<dbReference type="CDD" id="cd05402">
    <property type="entry name" value="NT_PAP_TUTase"/>
    <property type="match status" value="1"/>
</dbReference>
<comment type="function">
    <text evidence="13">Polymerase that creates the 3'-poly(A) tail of mRNA's.</text>
</comment>
<dbReference type="PANTHER" id="PTHR10682:SF10">
    <property type="entry name" value="POLYNUCLEOTIDE ADENYLYLTRANSFERASE"/>
    <property type="match status" value="1"/>
</dbReference>
<name>A0ABY6LW83_9ARAC</name>
<keyword evidence="5 13" id="KW-0507">mRNA processing</keyword>
<dbReference type="Gene3D" id="1.10.1410.10">
    <property type="match status" value="1"/>
</dbReference>
<dbReference type="SUPFAM" id="SSF81301">
    <property type="entry name" value="Nucleotidyltransferase"/>
    <property type="match status" value="1"/>
</dbReference>
<reference evidence="17 18" key="1">
    <citation type="submission" date="2022-03" db="EMBL/GenBank/DDBJ databases">
        <title>A chromosomal length assembly of Cordylochernes scorpioides.</title>
        <authorList>
            <person name="Zeh D."/>
            <person name="Zeh J."/>
        </authorList>
    </citation>
    <scope>NUCLEOTIDE SEQUENCE [LARGE SCALE GENOMIC DNA]</scope>
    <source>
        <strain evidence="17">IN4F17</strain>
        <tissue evidence="17">Whole Body</tissue>
    </source>
</reference>
<feature type="domain" description="Poly(A) polymerase RNA-binding" evidence="14">
    <location>
        <begin position="433"/>
        <end position="495"/>
    </location>
</feature>